<protein>
    <submittedName>
        <fullName evidence="1">Unnamed protein product</fullName>
    </submittedName>
</protein>
<organism evidence="1 2">
    <name type="scientific">Ambrosiozyma monospora</name>
    <name type="common">Yeast</name>
    <name type="synonym">Endomycopsis monosporus</name>
    <dbReference type="NCBI Taxonomy" id="43982"/>
    <lineage>
        <taxon>Eukaryota</taxon>
        <taxon>Fungi</taxon>
        <taxon>Dikarya</taxon>
        <taxon>Ascomycota</taxon>
        <taxon>Saccharomycotina</taxon>
        <taxon>Pichiomycetes</taxon>
        <taxon>Pichiales</taxon>
        <taxon>Pichiaceae</taxon>
        <taxon>Ambrosiozyma</taxon>
    </lineage>
</organism>
<accession>A0ACB5STY2</accession>
<evidence type="ECO:0000313" key="2">
    <source>
        <dbReference type="Proteomes" id="UP001165064"/>
    </source>
</evidence>
<evidence type="ECO:0000313" key="1">
    <source>
        <dbReference type="EMBL" id="GME72407.1"/>
    </source>
</evidence>
<keyword evidence="2" id="KW-1185">Reference proteome</keyword>
<proteinExistence type="predicted"/>
<comment type="caution">
    <text evidence="1">The sequence shown here is derived from an EMBL/GenBank/DDBJ whole genome shotgun (WGS) entry which is preliminary data.</text>
</comment>
<sequence length="531" mass="61176">MAFEPEEHITKKDSQQVTQPETFTNIIKDIPLDIILLIYQHAVTQFIDLPIIIHSVGQNSTWDSILSAIFTNSYLTNWGRCYSVKSVKKSVAFSSPEFHSFAELMKEKRIKLALVDFHAFHDNIEQLFFIADSLSFSKLRLFIDFFHFVEEIPDTLLSLLYDLTTRSTFTIEILIRQDDKDNKDFEFWPITFQSLLPYVTQTLTTVDDDFAEIVGFNFLQTCVKLKTLDLVFHTHYGDPNVLLENSSLQNLMIDLSLAVTNYEFHLDKLPSLRRLRLKKVDCCGEFFEEISNSVRELRLDECFYDDETHRLPKNLRTLTIIHCVKHPQFSNMNELALLNTVQLDFEVSLPKEFLKQLPSSVTKLILKTKLPVPLDYTDDGFGGWIGVLAPMVEDEIYDLSFLNCTLAHLEIKLTVQSELTNEYSTEDPLATISFNFKDRTRNKSKNLIGFFFNEERLTVDLRNFNIVSVESISFSPECCSSIYLGDVPGTLAKFDIDDDSYEVGVLTKCTDIDSLTKCGLIDYLVDDFSDF</sequence>
<gene>
    <name evidence="1" type="ORF">Amon02_000098000</name>
</gene>
<name>A0ACB5STY2_AMBMO</name>
<reference evidence="1" key="1">
    <citation type="submission" date="2023-04" db="EMBL/GenBank/DDBJ databases">
        <title>Ambrosiozyma monospora NBRC 10751.</title>
        <authorList>
            <person name="Ichikawa N."/>
            <person name="Sato H."/>
            <person name="Tonouchi N."/>
        </authorList>
    </citation>
    <scope>NUCLEOTIDE SEQUENCE</scope>
    <source>
        <strain evidence="1">NBRC 10751</strain>
    </source>
</reference>
<dbReference type="EMBL" id="BSXS01000413">
    <property type="protein sequence ID" value="GME72407.1"/>
    <property type="molecule type" value="Genomic_DNA"/>
</dbReference>
<dbReference type="Proteomes" id="UP001165064">
    <property type="component" value="Unassembled WGS sequence"/>
</dbReference>